<dbReference type="Gene3D" id="1.20.58.2180">
    <property type="match status" value="1"/>
</dbReference>
<protein>
    <submittedName>
        <fullName evidence="3">ABC transporter substrate-binding protein</fullName>
    </submittedName>
</protein>
<dbReference type="InterPro" id="IPR002491">
    <property type="entry name" value="ABC_transptr_periplasmic_BD"/>
</dbReference>
<evidence type="ECO:0000259" key="2">
    <source>
        <dbReference type="PROSITE" id="PS50983"/>
    </source>
</evidence>
<dbReference type="RefSeq" id="WP_385959366.1">
    <property type="nucleotide sequence ID" value="NZ_BAAAFW010000060.1"/>
</dbReference>
<dbReference type="SUPFAM" id="SSF53807">
    <property type="entry name" value="Helical backbone' metal receptor"/>
    <property type="match status" value="1"/>
</dbReference>
<sequence length="344" mass="38460">MITLRAPGKRPALATLLLSLLAVSPYGATQTVTDDTGRQVTVADHATRIADGWFAHHSLLMTLGAGGRIVATVNHPQDRPWMFKIQPSLFQALQTPGHEFSSEALVLRHADVVFVPKNDPAAAGYRQAGIPVLMMNFDDFPSMERSLLTTAQVVGTRQARQRAEAYNRYLEQQIAVIRSKTDRLTLQQRPTVLHIQSLHPLKVDGRNTLIDTWITLAGGRNVAGNIEGNMKQITPEQVLAWQPDYIILDAAAGTLQQSPYQSLFSQLRAVKQQHVVRNPSGVFPWDRYGTETALQIQWAAQLLHPDLFPGINMVRQTRDFYQRFFDYPLTAAQAERILNAQPPE</sequence>
<keyword evidence="4" id="KW-1185">Reference proteome</keyword>
<dbReference type="EMBL" id="JBHSUC010000010">
    <property type="protein sequence ID" value="MFC6362365.1"/>
    <property type="molecule type" value="Genomic_DNA"/>
</dbReference>
<dbReference type="PANTHER" id="PTHR30535">
    <property type="entry name" value="VITAMIN B12-BINDING PROTEIN"/>
    <property type="match status" value="1"/>
</dbReference>
<feature type="domain" description="Fe/B12 periplasmic-binding" evidence="2">
    <location>
        <begin position="48"/>
        <end position="307"/>
    </location>
</feature>
<organism evidence="3 4">
    <name type="scientific">Tatumella punctata</name>
    <dbReference type="NCBI Taxonomy" id="399969"/>
    <lineage>
        <taxon>Bacteria</taxon>
        <taxon>Pseudomonadati</taxon>
        <taxon>Pseudomonadota</taxon>
        <taxon>Gammaproteobacteria</taxon>
        <taxon>Enterobacterales</taxon>
        <taxon>Erwiniaceae</taxon>
        <taxon>Tatumella</taxon>
    </lineage>
</organism>
<feature type="signal peptide" evidence="1">
    <location>
        <begin position="1"/>
        <end position="28"/>
    </location>
</feature>
<keyword evidence="1" id="KW-0732">Signal</keyword>
<dbReference type="PROSITE" id="PS50983">
    <property type="entry name" value="FE_B12_PBP"/>
    <property type="match status" value="1"/>
</dbReference>
<dbReference type="Pfam" id="PF01497">
    <property type="entry name" value="Peripla_BP_2"/>
    <property type="match status" value="1"/>
</dbReference>
<feature type="chain" id="PRO_5045889484" evidence="1">
    <location>
        <begin position="29"/>
        <end position="344"/>
    </location>
</feature>
<reference evidence="4" key="1">
    <citation type="journal article" date="2019" name="Int. J. Syst. Evol. Microbiol.">
        <title>The Global Catalogue of Microorganisms (GCM) 10K type strain sequencing project: providing services to taxonomists for standard genome sequencing and annotation.</title>
        <authorList>
            <consortium name="The Broad Institute Genomics Platform"/>
            <consortium name="The Broad Institute Genome Sequencing Center for Infectious Disease"/>
            <person name="Wu L."/>
            <person name="Ma J."/>
        </authorList>
    </citation>
    <scope>NUCLEOTIDE SEQUENCE [LARGE SCALE GENOMIC DNA]</scope>
    <source>
        <strain evidence="4">CGMCC 4.1530</strain>
    </source>
</reference>
<accession>A0ABW1VPZ6</accession>
<proteinExistence type="predicted"/>
<evidence type="ECO:0000313" key="4">
    <source>
        <dbReference type="Proteomes" id="UP001596215"/>
    </source>
</evidence>
<evidence type="ECO:0000313" key="3">
    <source>
        <dbReference type="EMBL" id="MFC6362365.1"/>
    </source>
</evidence>
<dbReference type="Gene3D" id="3.40.50.1980">
    <property type="entry name" value="Nitrogenase molybdenum iron protein domain"/>
    <property type="match status" value="2"/>
</dbReference>
<evidence type="ECO:0000256" key="1">
    <source>
        <dbReference type="SAM" id="SignalP"/>
    </source>
</evidence>
<dbReference type="PANTHER" id="PTHR30535:SF34">
    <property type="entry name" value="MOLYBDATE-BINDING PROTEIN MOLA"/>
    <property type="match status" value="1"/>
</dbReference>
<dbReference type="InterPro" id="IPR050902">
    <property type="entry name" value="ABC_Transporter_SBP"/>
</dbReference>
<dbReference type="Proteomes" id="UP001596215">
    <property type="component" value="Unassembled WGS sequence"/>
</dbReference>
<gene>
    <name evidence="3" type="ORF">ACFP73_09705</name>
</gene>
<comment type="caution">
    <text evidence="3">The sequence shown here is derived from an EMBL/GenBank/DDBJ whole genome shotgun (WGS) entry which is preliminary data.</text>
</comment>
<name>A0ABW1VPZ6_9GAMM</name>